<dbReference type="Pfam" id="PF03016">
    <property type="entry name" value="Exostosin_GT47"/>
    <property type="match status" value="1"/>
</dbReference>
<proteinExistence type="inferred from homology"/>
<dbReference type="InterPro" id="IPR004263">
    <property type="entry name" value="Exostosin"/>
</dbReference>
<evidence type="ECO:0000256" key="4">
    <source>
        <dbReference type="ARBA" id="ARBA00023034"/>
    </source>
</evidence>
<keyword evidence="3" id="KW-0812">Transmembrane</keyword>
<keyword evidence="7" id="KW-1185">Reference proteome</keyword>
<organism evidence="6 7">
    <name type="scientific">Sphagnum jensenii</name>
    <dbReference type="NCBI Taxonomy" id="128206"/>
    <lineage>
        <taxon>Eukaryota</taxon>
        <taxon>Viridiplantae</taxon>
        <taxon>Streptophyta</taxon>
        <taxon>Embryophyta</taxon>
        <taxon>Bryophyta</taxon>
        <taxon>Sphagnophytina</taxon>
        <taxon>Sphagnopsida</taxon>
        <taxon>Sphagnales</taxon>
        <taxon>Sphagnaceae</taxon>
        <taxon>Sphagnum</taxon>
    </lineage>
</organism>
<comment type="similarity">
    <text evidence="2">Belongs to the glycosyltransferase 47 family.</text>
</comment>
<keyword evidence="3" id="KW-0735">Signal-anchor</keyword>
<evidence type="ECO:0000313" key="6">
    <source>
        <dbReference type="EMBL" id="CAK9863042.1"/>
    </source>
</evidence>
<reference evidence="6" key="1">
    <citation type="submission" date="2024-03" db="EMBL/GenBank/DDBJ databases">
        <authorList>
            <consortium name="ELIXIR-Norway"/>
            <consortium name="Elixir Norway"/>
        </authorList>
    </citation>
    <scope>NUCLEOTIDE SEQUENCE</scope>
</reference>
<feature type="domain" description="Exostosin GT47" evidence="5">
    <location>
        <begin position="65"/>
        <end position="375"/>
    </location>
</feature>
<dbReference type="InterPro" id="IPR040911">
    <property type="entry name" value="Exostosin_GT47"/>
</dbReference>
<evidence type="ECO:0000259" key="5">
    <source>
        <dbReference type="Pfam" id="PF03016"/>
    </source>
</evidence>
<evidence type="ECO:0000256" key="3">
    <source>
        <dbReference type="ARBA" id="ARBA00022968"/>
    </source>
</evidence>
<dbReference type="Proteomes" id="UP001497522">
    <property type="component" value="Chromosome 13"/>
</dbReference>
<protein>
    <recommendedName>
        <fullName evidence="5">Exostosin GT47 domain-containing protein</fullName>
    </recommendedName>
</protein>
<evidence type="ECO:0000313" key="7">
    <source>
        <dbReference type="Proteomes" id="UP001497522"/>
    </source>
</evidence>
<dbReference type="PANTHER" id="PTHR11062:SF249">
    <property type="entry name" value="OS08G0438600 PROTEIN"/>
    <property type="match status" value="1"/>
</dbReference>
<dbReference type="PANTHER" id="PTHR11062">
    <property type="entry name" value="EXOSTOSIN HEPARAN SULFATE GLYCOSYLTRANSFERASE -RELATED"/>
    <property type="match status" value="1"/>
</dbReference>
<accession>A0ABP1AKV5</accession>
<evidence type="ECO:0000256" key="1">
    <source>
        <dbReference type="ARBA" id="ARBA00004323"/>
    </source>
</evidence>
<evidence type="ECO:0000256" key="2">
    <source>
        <dbReference type="ARBA" id="ARBA00010271"/>
    </source>
</evidence>
<name>A0ABP1AKV5_9BRYO</name>
<dbReference type="EMBL" id="OZ023714">
    <property type="protein sequence ID" value="CAK9863042.1"/>
    <property type="molecule type" value="Genomic_DNA"/>
</dbReference>
<gene>
    <name evidence="6" type="ORF">CSSPJE1EN2_LOCUS6037</name>
</gene>
<sequence>MPRKQHNSPKSFISNFCFKSLFKSKMFTSLFLLPNAAGSESRRLRSVVADPAAAGPGLGCDRATAQLRVFMYDLPPEFHYGMIAKEPFPAGEIWPTNASELPVYPGGLYQQHSPEYWITSDLLTSNMPDRRAPCTAFRVSDWRKADVVFVPFFASLSYNKYSKSELHTDPNRQLQKKLEQFLKRQPAWQASGGVDHVIVIHHPNSMHIMRDELCAAMFVLADFGRYTSDVANIDKDIIAPYKHVVPSYSADDHSYHDRDTLLFFQGAIVRKEGGIIRQKLYELLKDEPGVHFESGNTQSDGIRSATQGMRSSKFCLHLAGDTPSSNRLFDAVTSHCVPVIISDEIELPYEDVLDYTEFCLFVKAEDALQSGFVINLLRSVKSDEWVRMHNRLQQVDLHFTYQHPTQADDAVHMIWKAIARKLPSLKFSLHKHNRYKRSKQQIYNIKQRSTTTRTRL</sequence>
<comment type="subcellular location">
    <subcellularLocation>
        <location evidence="1">Golgi apparatus membrane</location>
        <topology evidence="1">Single-pass type II membrane protein</topology>
    </subcellularLocation>
</comment>
<keyword evidence="4" id="KW-0333">Golgi apparatus</keyword>